<evidence type="ECO:0000313" key="2">
    <source>
        <dbReference type="Proteomes" id="UP001172386"/>
    </source>
</evidence>
<name>A0ACC3AG95_9EURO</name>
<dbReference type="Proteomes" id="UP001172386">
    <property type="component" value="Unassembled WGS sequence"/>
</dbReference>
<sequence>MSVDIAWDSITAGPDGEVLAESIRSFIHDKFQQITLPRFINSVHVHSFEFGSVCPEIEIKEICDPLPDFYEDDEAEEPDIADPSSSGLNPSVTPPAPPGQSSSTVGELHNGVGALQNERHRTDSLEGSMSDNGSTLTNPREGLYRSAETAFGPFPRSGTPGIPGGTSNMNYFHFPMSGLSGAQTPLAAVAGGGPFTAHAWLHDQQSRHAGLVGLNQVPSQVQGHHQNASSVRTTTAQSISSPELGSPLQPSSPEAGSSVNFLSAEKVSDDLSSDHLAAHPPLSARDRVSPSDLQVVARVTYDGDVRMMLTAEILLDYPMPSFVNIPLKLCITGVTFDGVAILAYIKQKMHFCFLDPEDAETLVGTSVSDDLAGQQKPTSKKTTIGNLLQEIHVDTEIGRQESGKQVLKNVGKVERFVLEQVRRIFEEEFVFPSFWTFLI</sequence>
<dbReference type="EMBL" id="JAPDRQ010000019">
    <property type="protein sequence ID" value="KAJ9661921.1"/>
    <property type="molecule type" value="Genomic_DNA"/>
</dbReference>
<protein>
    <submittedName>
        <fullName evidence="1">Mitochondrial distribution and morphology protein 12</fullName>
    </submittedName>
</protein>
<comment type="caution">
    <text evidence="1">The sequence shown here is derived from an EMBL/GenBank/DDBJ whole genome shotgun (WGS) entry which is preliminary data.</text>
</comment>
<organism evidence="1 2">
    <name type="scientific">Neophaeococcomyces mojaviensis</name>
    <dbReference type="NCBI Taxonomy" id="3383035"/>
    <lineage>
        <taxon>Eukaryota</taxon>
        <taxon>Fungi</taxon>
        <taxon>Dikarya</taxon>
        <taxon>Ascomycota</taxon>
        <taxon>Pezizomycotina</taxon>
        <taxon>Eurotiomycetes</taxon>
        <taxon>Chaetothyriomycetidae</taxon>
        <taxon>Chaetothyriales</taxon>
        <taxon>Chaetothyriales incertae sedis</taxon>
        <taxon>Neophaeococcomyces</taxon>
    </lineage>
</organism>
<keyword evidence="2" id="KW-1185">Reference proteome</keyword>
<evidence type="ECO:0000313" key="1">
    <source>
        <dbReference type="EMBL" id="KAJ9661921.1"/>
    </source>
</evidence>
<reference evidence="1" key="1">
    <citation type="submission" date="2022-10" db="EMBL/GenBank/DDBJ databases">
        <title>Culturing micro-colonial fungi from biological soil crusts in the Mojave desert and describing Neophaeococcomyces mojavensis, and introducing the new genera and species Taxawa tesnikishii.</title>
        <authorList>
            <person name="Kurbessoian T."/>
            <person name="Stajich J.E."/>
        </authorList>
    </citation>
    <scope>NUCLEOTIDE SEQUENCE</scope>
    <source>
        <strain evidence="1">JES_112</strain>
    </source>
</reference>
<gene>
    <name evidence="1" type="primary">MDM12_1</name>
    <name evidence="1" type="ORF">H2198_001673</name>
</gene>
<accession>A0ACC3AG95</accession>
<proteinExistence type="predicted"/>